<dbReference type="STRING" id="1293045.H663_08365"/>
<dbReference type="EMBL" id="LFYT02000011">
    <property type="protein sequence ID" value="PVE42741.1"/>
    <property type="molecule type" value="Genomic_DNA"/>
</dbReference>
<evidence type="ECO:0000256" key="6">
    <source>
        <dbReference type="SAM" id="Phobius"/>
    </source>
</evidence>
<comment type="subcellular location">
    <subcellularLocation>
        <location evidence="1">Membrane</location>
        <topology evidence="1">Single-pass membrane protein</topology>
    </subcellularLocation>
</comment>
<keyword evidence="3 6" id="KW-1133">Transmembrane helix</keyword>
<keyword evidence="4 6" id="KW-0472">Membrane</keyword>
<protein>
    <submittedName>
        <fullName evidence="8">DUF490 domain-containing protein</fullName>
    </submittedName>
</protein>
<evidence type="ECO:0000256" key="4">
    <source>
        <dbReference type="ARBA" id="ARBA00023136"/>
    </source>
</evidence>
<organism evidence="8 9">
    <name type="scientific">Limnohabitans planktonicus II-D5</name>
    <dbReference type="NCBI Taxonomy" id="1293045"/>
    <lineage>
        <taxon>Bacteria</taxon>
        <taxon>Pseudomonadati</taxon>
        <taxon>Pseudomonadota</taxon>
        <taxon>Betaproteobacteria</taxon>
        <taxon>Burkholderiales</taxon>
        <taxon>Comamonadaceae</taxon>
        <taxon>Limnohabitans</taxon>
    </lineage>
</organism>
<dbReference type="InterPro" id="IPR007452">
    <property type="entry name" value="TamB_C"/>
</dbReference>
<dbReference type="OrthoDB" id="5288149at2"/>
<evidence type="ECO:0000313" key="8">
    <source>
        <dbReference type="EMBL" id="PVE42741.1"/>
    </source>
</evidence>
<feature type="compositionally biased region" description="Polar residues" evidence="5">
    <location>
        <begin position="429"/>
        <end position="439"/>
    </location>
</feature>
<proteinExistence type="predicted"/>
<dbReference type="GO" id="GO:0097347">
    <property type="term" value="C:TAM protein secretion complex"/>
    <property type="evidence" value="ECO:0007669"/>
    <property type="project" value="TreeGrafter"/>
</dbReference>
<gene>
    <name evidence="8" type="ORF">H663_010615</name>
</gene>
<dbReference type="RefSeq" id="WP_053172058.1">
    <property type="nucleotide sequence ID" value="NZ_LFYT02000011.1"/>
</dbReference>
<name>A0A2T7UDQ8_9BURK</name>
<dbReference type="Proteomes" id="UP000037507">
    <property type="component" value="Unassembled WGS sequence"/>
</dbReference>
<feature type="region of interest" description="Disordered" evidence="5">
    <location>
        <begin position="1"/>
        <end position="20"/>
    </location>
</feature>
<feature type="compositionally biased region" description="Basic and acidic residues" evidence="5">
    <location>
        <begin position="1"/>
        <end position="18"/>
    </location>
</feature>
<reference evidence="8" key="1">
    <citation type="submission" date="2017-04" db="EMBL/GenBank/DDBJ databases">
        <title>Unexpected and diverse lifestyles within the genus Limnohabitans.</title>
        <authorList>
            <person name="Kasalicky V."/>
            <person name="Mehrshad M."/>
            <person name="Andrei S.-A."/>
            <person name="Salcher M."/>
            <person name="Kratochvilova H."/>
            <person name="Simek K."/>
            <person name="Ghai R."/>
        </authorList>
    </citation>
    <scope>NUCLEOTIDE SEQUENCE [LARGE SCALE GENOMIC DNA]</scope>
    <source>
        <strain evidence="8">II-D5</strain>
    </source>
</reference>
<dbReference type="PANTHER" id="PTHR36985">
    <property type="entry name" value="TRANSLOCATION AND ASSEMBLY MODULE SUBUNIT TAMB"/>
    <property type="match status" value="1"/>
</dbReference>
<comment type="caution">
    <text evidence="8">The sequence shown here is derived from an EMBL/GenBank/DDBJ whole genome shotgun (WGS) entry which is preliminary data.</text>
</comment>
<dbReference type="GO" id="GO:0005886">
    <property type="term" value="C:plasma membrane"/>
    <property type="evidence" value="ECO:0007669"/>
    <property type="project" value="InterPro"/>
</dbReference>
<keyword evidence="2 6" id="KW-0812">Transmembrane</keyword>
<dbReference type="GO" id="GO:0009306">
    <property type="term" value="P:protein secretion"/>
    <property type="evidence" value="ECO:0007669"/>
    <property type="project" value="InterPro"/>
</dbReference>
<accession>A0A2T7UDQ8</accession>
<evidence type="ECO:0000256" key="3">
    <source>
        <dbReference type="ARBA" id="ARBA00022989"/>
    </source>
</evidence>
<dbReference type="PANTHER" id="PTHR36985:SF1">
    <property type="entry name" value="TRANSLOCATION AND ASSEMBLY MODULE SUBUNIT TAMB"/>
    <property type="match status" value="1"/>
</dbReference>
<sequence length="1285" mass="138758">MHTPEHRPQEAAQDDAHPVRTGPRRRWPLVLSLALSLSLSLTLIAAWLWSGSEGSLASTLNLVSRLLPKGQTVVSAQVQGSLQQGGRLGLLHWHDKGLDVQLHNTELTLDWSRLWHGQLPLTGLHAAQLRIEDNSPPGPKAVLTTLTWPIKVHLPWQIDQLHWAGPPALSVQALSGRYDFDGQHHLLKLQPFTLAQGQYSLDARLQAAAPMALDLQLQGQVQTPAAARTRALTLQASASVQGHLSGTEAQLQLKAHLSPATQTASGMQIDLQARLHPWQAHTVQDAQGQWQQVDLALLWPGAPKTRLSGQLNLTPDATGWPWNTQWTNAIPGPWDQQRLPLNQLNAQGRYEQGLWQILQLDARLGGGQVQGQGQQSDSGWTGQIQVKGLIPSLLHTALAPDPVQGQLQAQETGKDGQHSGVRFGADLSSVPTSSQGPRSVSRTLRWEHLHLQGLWQATQWDIQALDLRAADARVQGQFKLQPPQGRTSWTAQGQLQLDVPGLKAQAQGQLAAQTGAGSVQLDVQNAALSQAWLSRWPGAAQRLQGLQATGPAQLQAQWQGGYAQGDTTVQANLQLPRLARQSLAAETGHIDQARIQAQGTLQKLDIQAQSRLQLGRLSAQWQTRLSATAKPPAAGSSRLGAWQGQILSATLDAQNGDTTPTWHAQLKEAVSWQWSTDAPSPSGRWGAGALVVKGPSPGQAQLSWRPGQWSAPLSGQGAKAEMSARLKDLPLTWLSGLISPDIHSDVLLQGELNWTQHDRLRVQAVLERSTGDLRIASDGAPGQKLNAGLRTARVQLQVDGEDVRTQWQWDSEQMGQAQAQAQTRLSANAQGWSWPEQAPLSGQLQANLPRVGAWSLLAPPGWRVQGTLDANVTLSGTRAQPQWQGLLQADKLAVRSAVQGIEFSQGQLRAQLQGQQVELTQLSLRGAGAQGGELQAKGLVKWLSASSRTDQPPAHPWDDVEMALQMKIQGLRVSNRADRRLAISGDIKAQMQQGRLQLRGQVQADQALFILPEDNTPRLGSDVLVMGADKPLPTGHANATGPSWLGTPDVQVSLDLGPDFQVRGLGLNTRLAGQLTLVSNAASQGQPRLTGQVRTEGGRYKAYGQQLDIDNGLLRFSGPYDNPSLDILAIRPNLPQRVGVQITGTALLPRIRLYSDPDMPDADKLAWLVMGRSAAGGGAESAVLQQAALALLGGNGKTLNSELAGALGLDEISLAKGSRSDATATGAAVTLGKRLSKDFYIVYETSLKGTFGSFYVFYDLSRRLTLRAQTGQDNALDLIYTIRKD</sequence>
<evidence type="ECO:0000256" key="5">
    <source>
        <dbReference type="SAM" id="MobiDB-lite"/>
    </source>
</evidence>
<evidence type="ECO:0000259" key="7">
    <source>
        <dbReference type="Pfam" id="PF04357"/>
    </source>
</evidence>
<keyword evidence="9" id="KW-1185">Reference proteome</keyword>
<feature type="domain" description="Translocation and assembly module TamB C-terminal" evidence="7">
    <location>
        <begin position="925"/>
        <end position="1283"/>
    </location>
</feature>
<dbReference type="Pfam" id="PF04357">
    <property type="entry name" value="TamB"/>
    <property type="match status" value="1"/>
</dbReference>
<evidence type="ECO:0000313" key="9">
    <source>
        <dbReference type="Proteomes" id="UP000037507"/>
    </source>
</evidence>
<feature type="region of interest" description="Disordered" evidence="5">
    <location>
        <begin position="407"/>
        <end position="439"/>
    </location>
</feature>
<evidence type="ECO:0000256" key="1">
    <source>
        <dbReference type="ARBA" id="ARBA00004167"/>
    </source>
</evidence>
<feature type="transmembrane region" description="Helical" evidence="6">
    <location>
        <begin position="29"/>
        <end position="49"/>
    </location>
</feature>
<evidence type="ECO:0000256" key="2">
    <source>
        <dbReference type="ARBA" id="ARBA00022692"/>
    </source>
</evidence>